<dbReference type="SMART" id="SM00342">
    <property type="entry name" value="HTH_ARAC"/>
    <property type="match status" value="1"/>
</dbReference>
<dbReference type="FunFam" id="3.40.10.10:FF:000001">
    <property type="entry name" value="DNA-3-methyladenine glycosylase 2"/>
    <property type="match status" value="1"/>
</dbReference>
<dbReference type="GO" id="GO:0005737">
    <property type="term" value="C:cytoplasm"/>
    <property type="evidence" value="ECO:0007669"/>
    <property type="project" value="TreeGrafter"/>
</dbReference>
<keyword evidence="13" id="KW-0378">Hydrolase</keyword>
<name>K6ZN51_9ALTE</name>
<organism evidence="13 14">
    <name type="scientific">Paraglaciecola polaris LMG 21857</name>
    <dbReference type="NCBI Taxonomy" id="1129793"/>
    <lineage>
        <taxon>Bacteria</taxon>
        <taxon>Pseudomonadati</taxon>
        <taxon>Pseudomonadota</taxon>
        <taxon>Gammaproteobacteria</taxon>
        <taxon>Alteromonadales</taxon>
        <taxon>Alteromonadaceae</taxon>
        <taxon>Paraglaciecola</taxon>
    </lineage>
</organism>
<dbReference type="STRING" id="1129793.GPLA_0831"/>
<comment type="caution">
    <text evidence="13">The sequence shown here is derived from an EMBL/GenBank/DDBJ whole genome shotgun (WGS) entry which is preliminary data.</text>
</comment>
<dbReference type="Gene3D" id="3.30.310.20">
    <property type="entry name" value="DNA-3-methyladenine glycosylase AlkA, N-terminal domain"/>
    <property type="match status" value="1"/>
</dbReference>
<evidence type="ECO:0000256" key="9">
    <source>
        <dbReference type="ARBA" id="ARBA00023159"/>
    </source>
</evidence>
<dbReference type="Gene3D" id="1.10.340.30">
    <property type="entry name" value="Hypothetical protein, domain 2"/>
    <property type="match status" value="1"/>
</dbReference>
<dbReference type="OrthoDB" id="9811249at2"/>
<keyword evidence="3" id="KW-0808">Transferase</keyword>
<evidence type="ECO:0000256" key="2">
    <source>
        <dbReference type="ARBA" id="ARBA00022603"/>
    </source>
</evidence>
<dbReference type="RefSeq" id="WP_007103551.1">
    <property type="nucleotide sequence ID" value="NZ_BAER01000023.1"/>
</dbReference>
<evidence type="ECO:0000256" key="5">
    <source>
        <dbReference type="ARBA" id="ARBA00022763"/>
    </source>
</evidence>
<feature type="domain" description="HTH araC/xylS-type" evidence="12">
    <location>
        <begin position="82"/>
        <end position="182"/>
    </location>
</feature>
<evidence type="ECO:0000256" key="4">
    <source>
        <dbReference type="ARBA" id="ARBA00022723"/>
    </source>
</evidence>
<dbReference type="GO" id="GO:0003700">
    <property type="term" value="F:DNA-binding transcription factor activity"/>
    <property type="evidence" value="ECO:0007669"/>
    <property type="project" value="InterPro"/>
</dbReference>
<accession>K6ZN51</accession>
<keyword evidence="7" id="KW-0805">Transcription regulation</keyword>
<keyword evidence="11" id="KW-0234">DNA repair</keyword>
<keyword evidence="10" id="KW-0804">Transcription</keyword>
<evidence type="ECO:0000259" key="12">
    <source>
        <dbReference type="PROSITE" id="PS01124"/>
    </source>
</evidence>
<evidence type="ECO:0000256" key="11">
    <source>
        <dbReference type="ARBA" id="ARBA00023204"/>
    </source>
</evidence>
<dbReference type="Proteomes" id="UP000006322">
    <property type="component" value="Unassembled WGS sequence"/>
</dbReference>
<dbReference type="SUPFAM" id="SSF55945">
    <property type="entry name" value="TATA-box binding protein-like"/>
    <property type="match status" value="1"/>
</dbReference>
<dbReference type="GO" id="GO:0043565">
    <property type="term" value="F:sequence-specific DNA binding"/>
    <property type="evidence" value="ECO:0007669"/>
    <property type="project" value="InterPro"/>
</dbReference>
<dbReference type="InterPro" id="IPR037046">
    <property type="entry name" value="AlkA_N_sf"/>
</dbReference>
<dbReference type="Pfam" id="PF02805">
    <property type="entry name" value="Ada_Zn_binding"/>
    <property type="match status" value="1"/>
</dbReference>
<dbReference type="EC" id="3.2.2.21" evidence="13"/>
<comment type="cofactor">
    <cofactor evidence="1">
        <name>Zn(2+)</name>
        <dbReference type="ChEBI" id="CHEBI:29105"/>
    </cofactor>
</comment>
<dbReference type="Gene3D" id="3.40.10.10">
    <property type="entry name" value="DNA Methylphosphotriester Repair Domain"/>
    <property type="match status" value="1"/>
</dbReference>
<keyword evidence="13" id="KW-0326">Glycosidase</keyword>
<dbReference type="EMBL" id="BAER01000023">
    <property type="protein sequence ID" value="GAC31747.1"/>
    <property type="molecule type" value="Genomic_DNA"/>
</dbReference>
<gene>
    <name evidence="13" type="ORF">GPLA_0831</name>
</gene>
<evidence type="ECO:0000256" key="10">
    <source>
        <dbReference type="ARBA" id="ARBA00023163"/>
    </source>
</evidence>
<dbReference type="InterPro" id="IPR011257">
    <property type="entry name" value="DNA_glycosylase"/>
</dbReference>
<evidence type="ECO:0000256" key="1">
    <source>
        <dbReference type="ARBA" id="ARBA00001947"/>
    </source>
</evidence>
<dbReference type="AlphaFoldDB" id="K6ZN51"/>
<evidence type="ECO:0000256" key="3">
    <source>
        <dbReference type="ARBA" id="ARBA00022679"/>
    </source>
</evidence>
<dbReference type="SUPFAM" id="SSF57884">
    <property type="entry name" value="Ada DNA repair protein, N-terminal domain (N-Ada 10)"/>
    <property type="match status" value="1"/>
</dbReference>
<dbReference type="GO" id="GO:0008168">
    <property type="term" value="F:methyltransferase activity"/>
    <property type="evidence" value="ECO:0007669"/>
    <property type="project" value="UniProtKB-KW"/>
</dbReference>
<dbReference type="GO" id="GO:0008725">
    <property type="term" value="F:DNA-3-methyladenine glycosylase activity"/>
    <property type="evidence" value="ECO:0007669"/>
    <property type="project" value="TreeGrafter"/>
</dbReference>
<evidence type="ECO:0000256" key="7">
    <source>
        <dbReference type="ARBA" id="ARBA00023015"/>
    </source>
</evidence>
<reference evidence="14" key="1">
    <citation type="journal article" date="2014" name="Environ. Microbiol.">
        <title>Comparative genomics of the marine bacterial genus Glaciecola reveals the high degree of genomic diversity and genomic characteristic for cold adaptation.</title>
        <authorList>
            <person name="Qin Q.L."/>
            <person name="Xie B.B."/>
            <person name="Yu Y."/>
            <person name="Shu Y.L."/>
            <person name="Rong J.C."/>
            <person name="Zhang Y.J."/>
            <person name="Zhao D.L."/>
            <person name="Chen X.L."/>
            <person name="Zhang X.Y."/>
            <person name="Chen B."/>
            <person name="Zhou B.C."/>
            <person name="Zhang Y.Z."/>
        </authorList>
    </citation>
    <scope>NUCLEOTIDE SEQUENCE [LARGE SCALE GENOMIC DNA]</scope>
    <source>
        <strain evidence="14">LMG 21857</strain>
    </source>
</reference>
<dbReference type="SMART" id="SM01009">
    <property type="entry name" value="AlkA_N"/>
    <property type="match status" value="1"/>
</dbReference>
<dbReference type="GO" id="GO:0032259">
    <property type="term" value="P:methylation"/>
    <property type="evidence" value="ECO:0007669"/>
    <property type="project" value="UniProtKB-KW"/>
</dbReference>
<evidence type="ECO:0000256" key="6">
    <source>
        <dbReference type="ARBA" id="ARBA00022833"/>
    </source>
</evidence>
<sequence length="458" mass="52234">MFTTQHFQQARLARDHRFDGRFFVAVKSTGIFCRPICPAKLPHEENVEYFTLAQQAMLAGYRPCLRCRPDSAPHSHAWNGVDTTVSRALTLLSENLHLNMTSIAEKLGISDRYLRQLLVSHIGLSPKQYQLYEQILFAKQLLQHTQLPVDHVADAAGFSDARRLQYNMQRVMRRTPKELRRKPTNILQPIVIPLAYRPPYNWPHMRDFLARRAIAGCEYIDETSYTRSFIFNGTQGYFHAYHQPDKHRFLVTLGIDDLSLLKPVLHNIRRLLDVDADSTTIDTQLISSGLNPAQITPGIRIPGIWDTFEAGCRAILGQQISVTAAINLVATLVATLGQPMSPEQPSHSMLSRYFPTPTAVENSDLSFLRMPNSRRETLRRFAVFYAQQPTVDPDDWLSLKGIGPWTVAYANLRGQSQADIWLSSDLVIKKQLLVHNIDADKARPWRSYLTFTLWSLAQ</sequence>
<dbReference type="PANTHER" id="PTHR43003">
    <property type="entry name" value="DNA-3-METHYLADENINE GLYCOSYLASE"/>
    <property type="match status" value="1"/>
</dbReference>
<dbReference type="Gene3D" id="1.10.10.60">
    <property type="entry name" value="Homeodomain-like"/>
    <property type="match status" value="1"/>
</dbReference>
<evidence type="ECO:0000313" key="13">
    <source>
        <dbReference type="EMBL" id="GAC31747.1"/>
    </source>
</evidence>
<dbReference type="SUPFAM" id="SSF48150">
    <property type="entry name" value="DNA-glycosylase"/>
    <property type="match status" value="1"/>
</dbReference>
<dbReference type="InterPro" id="IPR009057">
    <property type="entry name" value="Homeodomain-like_sf"/>
</dbReference>
<dbReference type="GO" id="GO:0008270">
    <property type="term" value="F:zinc ion binding"/>
    <property type="evidence" value="ECO:0007669"/>
    <property type="project" value="InterPro"/>
</dbReference>
<dbReference type="GO" id="GO:0043916">
    <property type="term" value="F:DNA-7-methylguanine glycosylase activity"/>
    <property type="evidence" value="ECO:0007669"/>
    <property type="project" value="TreeGrafter"/>
</dbReference>
<dbReference type="InterPro" id="IPR010316">
    <property type="entry name" value="AlkA_N"/>
</dbReference>
<keyword evidence="4" id="KW-0479">Metal-binding</keyword>
<dbReference type="InterPro" id="IPR018060">
    <property type="entry name" value="HTH_AraC"/>
</dbReference>
<keyword evidence="6" id="KW-0862">Zinc</keyword>
<dbReference type="PROSITE" id="PS01124">
    <property type="entry name" value="HTH_ARAC_FAMILY_2"/>
    <property type="match status" value="1"/>
</dbReference>
<evidence type="ECO:0000256" key="8">
    <source>
        <dbReference type="ARBA" id="ARBA00023125"/>
    </source>
</evidence>
<dbReference type="InterPro" id="IPR004026">
    <property type="entry name" value="Ada_DNA_repair_Zn-bd"/>
</dbReference>
<dbReference type="GO" id="GO:0032993">
    <property type="term" value="C:protein-DNA complex"/>
    <property type="evidence" value="ECO:0007669"/>
    <property type="project" value="TreeGrafter"/>
</dbReference>
<dbReference type="Pfam" id="PF12833">
    <property type="entry name" value="HTH_18"/>
    <property type="match status" value="1"/>
</dbReference>
<dbReference type="Pfam" id="PF06029">
    <property type="entry name" value="AlkA_N"/>
    <property type="match status" value="1"/>
</dbReference>
<dbReference type="GO" id="GO:0006285">
    <property type="term" value="P:base-excision repair, AP site formation"/>
    <property type="evidence" value="ECO:0007669"/>
    <property type="project" value="TreeGrafter"/>
</dbReference>
<keyword evidence="14" id="KW-1185">Reference proteome</keyword>
<evidence type="ECO:0000313" key="14">
    <source>
        <dbReference type="Proteomes" id="UP000006322"/>
    </source>
</evidence>
<proteinExistence type="predicted"/>
<keyword evidence="2" id="KW-0489">Methyltransferase</keyword>
<keyword evidence="8" id="KW-0238">DNA-binding</keyword>
<dbReference type="InterPro" id="IPR051912">
    <property type="entry name" value="Alkylbase_DNA_Glycosylase/TA"/>
</dbReference>
<protein>
    <submittedName>
        <fullName evidence="13">AraC family transcriptional regulator, regulatory protein of adaptative response</fullName>
        <ecNumber evidence="13">3.2.2.21</ecNumber>
    </submittedName>
</protein>
<keyword evidence="5" id="KW-0227">DNA damage</keyword>
<dbReference type="SUPFAM" id="SSF46689">
    <property type="entry name" value="Homeodomain-like"/>
    <property type="match status" value="1"/>
</dbReference>
<keyword evidence="9" id="KW-0010">Activator</keyword>
<dbReference type="PANTHER" id="PTHR43003:SF13">
    <property type="entry name" value="DNA-3-METHYLADENINE GLYCOSYLASE 2"/>
    <property type="match status" value="1"/>
</dbReference>
<dbReference type="GO" id="GO:0006307">
    <property type="term" value="P:DNA alkylation repair"/>
    <property type="evidence" value="ECO:0007669"/>
    <property type="project" value="TreeGrafter"/>
</dbReference>
<dbReference type="GO" id="GO:0032131">
    <property type="term" value="F:alkylated DNA binding"/>
    <property type="evidence" value="ECO:0007669"/>
    <property type="project" value="TreeGrafter"/>
</dbReference>
<dbReference type="InterPro" id="IPR035451">
    <property type="entry name" value="Ada-like_dom_sf"/>
</dbReference>